<keyword evidence="2" id="KW-1185">Reference proteome</keyword>
<gene>
    <name evidence="3" type="primary">LOC108667247</name>
</gene>
<organism evidence="2 3">
    <name type="scientific">Hyalella azteca</name>
    <name type="common">Amphipod</name>
    <dbReference type="NCBI Taxonomy" id="294128"/>
    <lineage>
        <taxon>Eukaryota</taxon>
        <taxon>Metazoa</taxon>
        <taxon>Ecdysozoa</taxon>
        <taxon>Arthropoda</taxon>
        <taxon>Crustacea</taxon>
        <taxon>Multicrustacea</taxon>
        <taxon>Malacostraca</taxon>
        <taxon>Eumalacostraca</taxon>
        <taxon>Peracarida</taxon>
        <taxon>Amphipoda</taxon>
        <taxon>Senticaudata</taxon>
        <taxon>Talitrida</taxon>
        <taxon>Talitroidea</taxon>
        <taxon>Hyalellidae</taxon>
        <taxon>Hyalella</taxon>
    </lineage>
</organism>
<evidence type="ECO:0000256" key="1">
    <source>
        <dbReference type="ARBA" id="ARBA00034127"/>
    </source>
</evidence>
<protein>
    <submittedName>
        <fullName evidence="3">Translation machinery-associated protein 16</fullName>
    </submittedName>
</protein>
<dbReference type="GeneID" id="108667247"/>
<sequence>MAFHHRNHKRTHGCNFYGKHTKGKTFLTTNKKKPVHPKSRKAVQIVKQIKRSVKAEQAQKQANMKLQLLGVKLAFFVENLDPSLQVCSRSQLDELIEKYISRNDEELQTLSSKKLVHGNVRQHAAREDALQFTRSMERKEYDETGFEMVDVLDPQTFRRFKEWQGDLKVVPSFKLRSYVKSSLLKSNTKNSS</sequence>
<accession>A0A8B7N928</accession>
<dbReference type="Proteomes" id="UP000694843">
    <property type="component" value="Unplaced"/>
</dbReference>
<evidence type="ECO:0000313" key="3">
    <source>
        <dbReference type="RefSeq" id="XP_018009738.2"/>
    </source>
</evidence>
<dbReference type="PANTHER" id="PTHR13349">
    <property type="entry name" value="TRANSLATION MACHINERY-ASSOCIATED PROTEIN 16"/>
    <property type="match status" value="1"/>
</dbReference>
<dbReference type="InterPro" id="IPR038356">
    <property type="entry name" value="Tma16_sf"/>
</dbReference>
<reference evidence="3" key="1">
    <citation type="submission" date="2025-08" db="UniProtKB">
        <authorList>
            <consortium name="RefSeq"/>
        </authorList>
    </citation>
    <scope>IDENTIFICATION</scope>
    <source>
        <tissue evidence="3">Whole organism</tissue>
    </source>
</reference>
<evidence type="ECO:0000313" key="2">
    <source>
        <dbReference type="Proteomes" id="UP000694843"/>
    </source>
</evidence>
<dbReference type="FunFam" id="1.20.1440.170:FF:000001">
    <property type="entry name" value="Translation machinery-associated 16 homolog"/>
    <property type="match status" value="1"/>
</dbReference>
<name>A0A8B7N928_HYAAZ</name>
<dbReference type="PANTHER" id="PTHR13349:SF2">
    <property type="entry name" value="TRANSLATION MACHINERY-ASSOCIATED PROTEIN 16"/>
    <property type="match status" value="1"/>
</dbReference>
<dbReference type="OrthoDB" id="270284at2759"/>
<dbReference type="RefSeq" id="XP_018009738.2">
    <property type="nucleotide sequence ID" value="XM_018154249.2"/>
</dbReference>
<dbReference type="KEGG" id="hazt:108667247"/>
<dbReference type="OMA" id="SWFLGQI"/>
<dbReference type="Pfam" id="PF11176">
    <property type="entry name" value="Tma16"/>
    <property type="match status" value="1"/>
</dbReference>
<dbReference type="AlphaFoldDB" id="A0A8B7N928"/>
<dbReference type="Gene3D" id="1.20.1440.170">
    <property type="entry name" value="Translation machinery-associated protein 16-like"/>
    <property type="match status" value="1"/>
</dbReference>
<dbReference type="GO" id="GO:0005634">
    <property type="term" value="C:nucleus"/>
    <property type="evidence" value="ECO:0007669"/>
    <property type="project" value="TreeGrafter"/>
</dbReference>
<dbReference type="InterPro" id="IPR021346">
    <property type="entry name" value="Tma16"/>
</dbReference>
<comment type="similarity">
    <text evidence="1">Belongs to the TMA16 family.</text>
</comment>
<proteinExistence type="inferred from homology"/>